<proteinExistence type="predicted"/>
<keyword evidence="2" id="KW-1185">Reference proteome</keyword>
<accession>A0AAU9U4E2</accession>
<organism evidence="1 2">
    <name type="scientific">Euphydryas editha</name>
    <name type="common">Edith's checkerspot</name>
    <dbReference type="NCBI Taxonomy" id="104508"/>
    <lineage>
        <taxon>Eukaryota</taxon>
        <taxon>Metazoa</taxon>
        <taxon>Ecdysozoa</taxon>
        <taxon>Arthropoda</taxon>
        <taxon>Hexapoda</taxon>
        <taxon>Insecta</taxon>
        <taxon>Pterygota</taxon>
        <taxon>Neoptera</taxon>
        <taxon>Endopterygota</taxon>
        <taxon>Lepidoptera</taxon>
        <taxon>Glossata</taxon>
        <taxon>Ditrysia</taxon>
        <taxon>Papilionoidea</taxon>
        <taxon>Nymphalidae</taxon>
        <taxon>Nymphalinae</taxon>
        <taxon>Euphydryas</taxon>
    </lineage>
</organism>
<gene>
    <name evidence="1" type="ORF">EEDITHA_LOCUS10254</name>
</gene>
<protein>
    <submittedName>
        <fullName evidence="1">Uncharacterized protein</fullName>
    </submittedName>
</protein>
<evidence type="ECO:0000313" key="1">
    <source>
        <dbReference type="EMBL" id="CAH2094714.1"/>
    </source>
</evidence>
<name>A0AAU9U4E2_EUPED</name>
<sequence length="80" mass="8908">MIRGGQRFSSDIDVTAASSDLLGLVERWHVHDNLASSSHNGISFQVGLKRTDPNQVKRTIRTELNEPVIVTLEVDSCFQN</sequence>
<dbReference type="InterPro" id="IPR036691">
    <property type="entry name" value="Endo/exonu/phosph_ase_sf"/>
</dbReference>
<evidence type="ECO:0000313" key="2">
    <source>
        <dbReference type="Proteomes" id="UP001153954"/>
    </source>
</evidence>
<reference evidence="1" key="1">
    <citation type="submission" date="2022-03" db="EMBL/GenBank/DDBJ databases">
        <authorList>
            <person name="Tunstrom K."/>
        </authorList>
    </citation>
    <scope>NUCLEOTIDE SEQUENCE</scope>
</reference>
<dbReference type="EMBL" id="CAKOGL010000014">
    <property type="protein sequence ID" value="CAH2094714.1"/>
    <property type="molecule type" value="Genomic_DNA"/>
</dbReference>
<dbReference type="AlphaFoldDB" id="A0AAU9U4E2"/>
<comment type="caution">
    <text evidence="1">The sequence shown here is derived from an EMBL/GenBank/DDBJ whole genome shotgun (WGS) entry which is preliminary data.</text>
</comment>
<dbReference type="SUPFAM" id="SSF56219">
    <property type="entry name" value="DNase I-like"/>
    <property type="match status" value="1"/>
</dbReference>
<dbReference type="Proteomes" id="UP001153954">
    <property type="component" value="Unassembled WGS sequence"/>
</dbReference>